<dbReference type="Gene3D" id="3.40.50.720">
    <property type="entry name" value="NAD(P)-binding Rossmann-like Domain"/>
    <property type="match status" value="1"/>
</dbReference>
<dbReference type="OrthoDB" id="5786478at2"/>
<comment type="caution">
    <text evidence="1">The sequence shown here is derived from an EMBL/GenBank/DDBJ whole genome shotgun (WGS) entry which is preliminary data.</text>
</comment>
<dbReference type="AlphaFoldDB" id="A0A437JXA8"/>
<dbReference type="EMBL" id="SACT01000002">
    <property type="protein sequence ID" value="RVT52302.1"/>
    <property type="molecule type" value="Genomic_DNA"/>
</dbReference>
<protein>
    <submittedName>
        <fullName evidence="1">SDR family oxidoreductase</fullName>
    </submittedName>
</protein>
<name>A0A437JXA8_9BURK</name>
<evidence type="ECO:0000313" key="1">
    <source>
        <dbReference type="EMBL" id="RVT52302.1"/>
    </source>
</evidence>
<gene>
    <name evidence="1" type="ORF">ENE75_07555</name>
</gene>
<sequence length="222" mass="22887">MKNVLIVGASRGIGLEFVRQYRADGARVTGTARSDDGLARLQALGAQAVRLDVADAAGASGRAWPIDGEAFDGVVINAGVYGPRTQGLQTPTADEFDAVMHTNVLGAMRVLPQLDGALAPGATLAVISSGMGSIGQRGNASGWLYRASKAALNSVLKDASLVLAGRAICIAFHPGWVRTDMGGAGADMDVKDAVADMRRTLAGLGSDDNGTFRNHDGAVIPW</sequence>
<dbReference type="NCBIfam" id="NF005403">
    <property type="entry name" value="PRK06953.1"/>
    <property type="match status" value="1"/>
</dbReference>
<accession>A0A437JXA8</accession>
<proteinExistence type="predicted"/>
<organism evidence="1 2">
    <name type="scientific">Rubrivivax albus</name>
    <dbReference type="NCBI Taxonomy" id="2499835"/>
    <lineage>
        <taxon>Bacteria</taxon>
        <taxon>Pseudomonadati</taxon>
        <taxon>Pseudomonadota</taxon>
        <taxon>Betaproteobacteria</taxon>
        <taxon>Burkholderiales</taxon>
        <taxon>Sphaerotilaceae</taxon>
        <taxon>Rubrivivax</taxon>
    </lineage>
</organism>
<dbReference type="PANTHER" id="PTHR45458:SF1">
    <property type="entry name" value="SHORT CHAIN DEHYDROGENASE"/>
    <property type="match status" value="1"/>
</dbReference>
<dbReference type="CDD" id="cd05325">
    <property type="entry name" value="carb_red_sniffer_like_SDR_c"/>
    <property type="match status" value="1"/>
</dbReference>
<reference evidence="1 2" key="1">
    <citation type="submission" date="2019-01" db="EMBL/GenBank/DDBJ databases">
        <authorList>
            <person name="Chen W.-M."/>
        </authorList>
    </citation>
    <scope>NUCLEOTIDE SEQUENCE [LARGE SCALE GENOMIC DNA]</scope>
    <source>
        <strain evidence="1 2">ICH-3</strain>
    </source>
</reference>
<dbReference type="SUPFAM" id="SSF51735">
    <property type="entry name" value="NAD(P)-binding Rossmann-fold domains"/>
    <property type="match status" value="1"/>
</dbReference>
<dbReference type="RefSeq" id="WP_128197452.1">
    <property type="nucleotide sequence ID" value="NZ_SACT01000002.1"/>
</dbReference>
<evidence type="ECO:0000313" key="2">
    <source>
        <dbReference type="Proteomes" id="UP000288178"/>
    </source>
</evidence>
<dbReference type="InterPro" id="IPR036291">
    <property type="entry name" value="NAD(P)-bd_dom_sf"/>
</dbReference>
<dbReference type="PANTHER" id="PTHR45458">
    <property type="entry name" value="SHORT-CHAIN DEHYDROGENASE/REDUCTASE SDR"/>
    <property type="match status" value="1"/>
</dbReference>
<dbReference type="Pfam" id="PF00106">
    <property type="entry name" value="adh_short"/>
    <property type="match status" value="1"/>
</dbReference>
<dbReference type="GO" id="GO:0016616">
    <property type="term" value="F:oxidoreductase activity, acting on the CH-OH group of donors, NAD or NADP as acceptor"/>
    <property type="evidence" value="ECO:0007669"/>
    <property type="project" value="TreeGrafter"/>
</dbReference>
<keyword evidence="2" id="KW-1185">Reference proteome</keyword>
<dbReference type="PRINTS" id="PR00081">
    <property type="entry name" value="GDHRDH"/>
</dbReference>
<dbReference type="Proteomes" id="UP000288178">
    <property type="component" value="Unassembled WGS sequence"/>
</dbReference>
<dbReference type="InterPro" id="IPR052184">
    <property type="entry name" value="SDR_enzymes"/>
</dbReference>
<dbReference type="InterPro" id="IPR002347">
    <property type="entry name" value="SDR_fam"/>
</dbReference>